<dbReference type="OrthoDB" id="535201at2759"/>
<feature type="region of interest" description="Disordered" evidence="1">
    <location>
        <begin position="130"/>
        <end position="151"/>
    </location>
</feature>
<evidence type="ECO:0000313" key="3">
    <source>
        <dbReference type="Proteomes" id="UP000075714"/>
    </source>
</evidence>
<dbReference type="Proteomes" id="UP000075714">
    <property type="component" value="Unassembled WGS sequence"/>
</dbReference>
<accession>A0A150GMH7</accession>
<proteinExistence type="predicted"/>
<evidence type="ECO:0000256" key="1">
    <source>
        <dbReference type="SAM" id="MobiDB-lite"/>
    </source>
</evidence>
<gene>
    <name evidence="2" type="ORF">GPECTOR_14g51</name>
</gene>
<reference evidence="3" key="1">
    <citation type="journal article" date="2016" name="Nat. Commun.">
        <title>The Gonium pectorale genome demonstrates co-option of cell cycle regulation during the evolution of multicellularity.</title>
        <authorList>
            <person name="Hanschen E.R."/>
            <person name="Marriage T.N."/>
            <person name="Ferris P.J."/>
            <person name="Hamaji T."/>
            <person name="Toyoda A."/>
            <person name="Fujiyama A."/>
            <person name="Neme R."/>
            <person name="Noguchi H."/>
            <person name="Minakuchi Y."/>
            <person name="Suzuki M."/>
            <person name="Kawai-Toyooka H."/>
            <person name="Smith D.R."/>
            <person name="Sparks H."/>
            <person name="Anderson J."/>
            <person name="Bakaric R."/>
            <person name="Luria V."/>
            <person name="Karger A."/>
            <person name="Kirschner M.W."/>
            <person name="Durand P.M."/>
            <person name="Michod R.E."/>
            <person name="Nozaki H."/>
            <person name="Olson B.J."/>
        </authorList>
    </citation>
    <scope>NUCLEOTIDE SEQUENCE [LARGE SCALE GENOMIC DNA]</scope>
    <source>
        <strain evidence="3">NIES-2863</strain>
    </source>
</reference>
<feature type="compositionally biased region" description="Acidic residues" evidence="1">
    <location>
        <begin position="134"/>
        <end position="149"/>
    </location>
</feature>
<comment type="caution">
    <text evidence="2">The sequence shown here is derived from an EMBL/GenBank/DDBJ whole genome shotgun (WGS) entry which is preliminary data.</text>
</comment>
<name>A0A150GMH7_GONPE</name>
<protein>
    <submittedName>
        <fullName evidence="2">Uncharacterized protein</fullName>
    </submittedName>
</protein>
<dbReference type="AlphaFoldDB" id="A0A150GMH7"/>
<evidence type="ECO:0000313" key="2">
    <source>
        <dbReference type="EMBL" id="KXZ51066.1"/>
    </source>
</evidence>
<keyword evidence="3" id="KW-1185">Reference proteome</keyword>
<dbReference type="EMBL" id="LSYV01000015">
    <property type="protein sequence ID" value="KXZ51066.1"/>
    <property type="molecule type" value="Genomic_DNA"/>
</dbReference>
<sequence length="206" mass="22869">MADPALPWAHTADTAVADGAVLQAVHGAVKDQCSQADDFLTLEAAGVAVGGRVEVKWQIETDDGEPYARWWGATVVGPSEERDAELPGAPVYELAYDAHGDFEQERSHVIFVGEHTLRQLDQTEELAWRREGDTWEDEEEDEDEGDQADGEAVVTMDDMRQMASNEKEYLNGKTLEEAEREVLGSMEPNKRIQLAAGFRDFADNLM</sequence>
<organism evidence="2 3">
    <name type="scientific">Gonium pectorale</name>
    <name type="common">Green alga</name>
    <dbReference type="NCBI Taxonomy" id="33097"/>
    <lineage>
        <taxon>Eukaryota</taxon>
        <taxon>Viridiplantae</taxon>
        <taxon>Chlorophyta</taxon>
        <taxon>core chlorophytes</taxon>
        <taxon>Chlorophyceae</taxon>
        <taxon>CS clade</taxon>
        <taxon>Chlamydomonadales</taxon>
        <taxon>Volvocaceae</taxon>
        <taxon>Gonium</taxon>
    </lineage>
</organism>